<dbReference type="Pfam" id="PF10551">
    <property type="entry name" value="MULE"/>
    <property type="match status" value="1"/>
</dbReference>
<protein>
    <submittedName>
        <fullName evidence="7">Tyrosine-protein phosphatase</fullName>
    </submittedName>
</protein>
<feature type="domain" description="MULE transposase" evidence="5">
    <location>
        <begin position="193"/>
        <end position="290"/>
    </location>
</feature>
<evidence type="ECO:0000313" key="7">
    <source>
        <dbReference type="EMBL" id="KAK3915230.1"/>
    </source>
</evidence>
<evidence type="ECO:0000259" key="5">
    <source>
        <dbReference type="Pfam" id="PF10551"/>
    </source>
</evidence>
<dbReference type="Gene3D" id="2.20.25.240">
    <property type="match status" value="1"/>
</dbReference>
<proteinExistence type="predicted"/>
<accession>A0AAE1LDA8</accession>
<dbReference type="EMBL" id="JAHWGI010000147">
    <property type="protein sequence ID" value="KAK3910067.1"/>
    <property type="molecule type" value="Genomic_DNA"/>
</dbReference>
<evidence type="ECO:0000313" key="6">
    <source>
        <dbReference type="EMBL" id="KAK3910067.1"/>
    </source>
</evidence>
<evidence type="ECO:0000256" key="2">
    <source>
        <dbReference type="ARBA" id="ARBA00022771"/>
    </source>
</evidence>
<dbReference type="InterPro" id="IPR018289">
    <property type="entry name" value="MULE_transposase_dom"/>
</dbReference>
<evidence type="ECO:0000313" key="8">
    <source>
        <dbReference type="Proteomes" id="UP001219518"/>
    </source>
</evidence>
<evidence type="ECO:0000259" key="4">
    <source>
        <dbReference type="Pfam" id="PF04500"/>
    </source>
</evidence>
<dbReference type="GO" id="GO:0008270">
    <property type="term" value="F:zinc ion binding"/>
    <property type="evidence" value="ECO:0007669"/>
    <property type="project" value="UniProtKB-KW"/>
</dbReference>
<keyword evidence="2" id="KW-0863">Zinc-finger</keyword>
<dbReference type="EMBL" id="JAHWGI010000414">
    <property type="protein sequence ID" value="KAK3915230.1"/>
    <property type="molecule type" value="Genomic_DNA"/>
</dbReference>
<sequence>MDPHIPQTIQSQKGKPLLLFKNFIYHHHDFNKDRSRRYWRCSQRKICNASITTNNNLDAIQILRDGSGKHLHAADPAEVKVRTLTENVKKRARDEPNERPSDVLTAVVGVPPEEVAQKLPERRAMKRMVNRTQASRRPPNPKTIRDLVITAPYDRTLRGDPFLLFDSGQEDADRLLIFTTDESLRVLAMCDIVFSDGTFKTVPGAFAQLFSIHGKYMGFVFPLVFALTMRLTEDTYRVVYEKVKERCVQLRLRLDRENLTFMMDFELANMNAVRRVFPQATVRGCLFHFDQTIWRRVVEAGLKTEYETVDSPVRRDVVTLMALPFVPLDDLVEVFEEITEDMDPRLDDIVTNLETNYVKGVQRRRRLIAPRFGPEVWNTYEATLGGEQRTNNAVEGWHNHLQLFMVVRHPSIWRFLENLRKEENTVFTQITQVRGGHTQIREPVNKKYRTNQRQVEAIVDNYATFKEEGNVAGYLRAIGYHLKSGAAPEAPVAVDSDDNDL</sequence>
<comment type="caution">
    <text evidence="7">The sequence shown here is derived from an EMBL/GenBank/DDBJ whole genome shotgun (WGS) entry which is preliminary data.</text>
</comment>
<dbReference type="InterPro" id="IPR007588">
    <property type="entry name" value="Znf_FLYWCH"/>
</dbReference>
<dbReference type="PANTHER" id="PTHR47160:SF10">
    <property type="entry name" value="MULE TRANSPOSASE DOMAIN-CONTAINING PROTEIN"/>
    <property type="match status" value="1"/>
</dbReference>
<dbReference type="AlphaFoldDB" id="A0AAE1LDA8"/>
<name>A0AAE1LDA8_9NEOP</name>
<evidence type="ECO:0000256" key="1">
    <source>
        <dbReference type="ARBA" id="ARBA00022723"/>
    </source>
</evidence>
<dbReference type="Pfam" id="PF04500">
    <property type="entry name" value="FLYWCH"/>
    <property type="match status" value="1"/>
</dbReference>
<keyword evidence="1" id="KW-0479">Metal-binding</keyword>
<organism evidence="7 8">
    <name type="scientific">Frankliniella fusca</name>
    <dbReference type="NCBI Taxonomy" id="407009"/>
    <lineage>
        <taxon>Eukaryota</taxon>
        <taxon>Metazoa</taxon>
        <taxon>Ecdysozoa</taxon>
        <taxon>Arthropoda</taxon>
        <taxon>Hexapoda</taxon>
        <taxon>Insecta</taxon>
        <taxon>Pterygota</taxon>
        <taxon>Neoptera</taxon>
        <taxon>Paraneoptera</taxon>
        <taxon>Thysanoptera</taxon>
        <taxon>Terebrantia</taxon>
        <taxon>Thripoidea</taxon>
        <taxon>Thripidae</taxon>
        <taxon>Frankliniella</taxon>
    </lineage>
</organism>
<feature type="domain" description="FLYWCH-type" evidence="4">
    <location>
        <begin position="9"/>
        <end position="63"/>
    </location>
</feature>
<reference evidence="7" key="2">
    <citation type="journal article" date="2023" name="BMC Genomics">
        <title>Pest status, molecular evolution, and epigenetic factors derived from the genome assembly of Frankliniella fusca, a thysanopteran phytovirus vector.</title>
        <authorList>
            <person name="Catto M.A."/>
            <person name="Labadie P.E."/>
            <person name="Jacobson A.L."/>
            <person name="Kennedy G.G."/>
            <person name="Srinivasan R."/>
            <person name="Hunt B.G."/>
        </authorList>
    </citation>
    <scope>NUCLEOTIDE SEQUENCE</scope>
    <source>
        <strain evidence="7">PL_HMW_Pooled</strain>
    </source>
</reference>
<evidence type="ECO:0000256" key="3">
    <source>
        <dbReference type="ARBA" id="ARBA00022833"/>
    </source>
</evidence>
<reference evidence="7" key="1">
    <citation type="submission" date="2021-07" db="EMBL/GenBank/DDBJ databases">
        <authorList>
            <person name="Catto M.A."/>
            <person name="Jacobson A."/>
            <person name="Kennedy G."/>
            <person name="Labadie P."/>
            <person name="Hunt B.G."/>
            <person name="Srinivasan R."/>
        </authorList>
    </citation>
    <scope>NUCLEOTIDE SEQUENCE</scope>
    <source>
        <strain evidence="7">PL_HMW_Pooled</strain>
        <tissue evidence="7">Head</tissue>
    </source>
</reference>
<keyword evidence="8" id="KW-1185">Reference proteome</keyword>
<dbReference type="Proteomes" id="UP001219518">
    <property type="component" value="Unassembled WGS sequence"/>
</dbReference>
<keyword evidence="3" id="KW-0862">Zinc</keyword>
<gene>
    <name evidence="6" type="ORF">KUF71_000645</name>
    <name evidence="7" type="ORF">KUF71_024529</name>
</gene>
<dbReference type="PANTHER" id="PTHR47160">
    <property type="entry name" value="PUTATIVE-RELATED"/>
    <property type="match status" value="1"/>
</dbReference>